<evidence type="ECO:0000256" key="2">
    <source>
        <dbReference type="SAM" id="Phobius"/>
    </source>
</evidence>
<keyword evidence="2" id="KW-0472">Membrane</keyword>
<feature type="compositionally biased region" description="Low complexity" evidence="1">
    <location>
        <begin position="406"/>
        <end position="426"/>
    </location>
</feature>
<gene>
    <name evidence="3" type="ORF">OEZ85_008718</name>
</gene>
<evidence type="ECO:0000313" key="3">
    <source>
        <dbReference type="EMBL" id="WIA09311.1"/>
    </source>
</evidence>
<feature type="transmembrane region" description="Helical" evidence="2">
    <location>
        <begin position="85"/>
        <end position="106"/>
    </location>
</feature>
<keyword evidence="2" id="KW-0812">Transmembrane</keyword>
<feature type="compositionally biased region" description="Low complexity" evidence="1">
    <location>
        <begin position="378"/>
        <end position="397"/>
    </location>
</feature>
<feature type="compositionally biased region" description="Low complexity" evidence="1">
    <location>
        <begin position="177"/>
        <end position="191"/>
    </location>
</feature>
<keyword evidence="2" id="KW-1133">Transmembrane helix</keyword>
<feature type="transmembrane region" description="Helical" evidence="2">
    <location>
        <begin position="46"/>
        <end position="65"/>
    </location>
</feature>
<feature type="region of interest" description="Disordered" evidence="1">
    <location>
        <begin position="169"/>
        <end position="193"/>
    </location>
</feature>
<sequence length="445" mass="47235">MGNSSSRLDRFAGTYEKSFARIEKDVERLKVRAAARAKRKATLSRWCSAAVVLAVAVAVAIIYQVQRRPLGYYSYQQHLYRVGGAMALPLVAFAVQWLLVLLLGVADGRDSRKLKSLETAKRSMIKELKDMTRYDKIKSLIDKFDPDARPALPSAAMIMAGYEQGTPAQLGYGPAGRQQQQQQQRQLQQQRSGNQMPALLAKGSGQVAGAAAYAVAGAGKAIMPLFDKLATTLISDNPMLLEDLRRTQMQVQEAEMRMVGALQDSCNVQFENIALKQRLIELEKQLDLPQSFDPEALQEQLQQQHAQAQQLPWLMQQCVPAEQQQPQLEGLPGQDADAAAAAGDRGGSTGSGSWPGEAAAGSSWGEDGTALPQQGAISAPETPCAPAAAAGSSKQGAEGLGGVEAAGGASSAAGSVMGEGLLSAAAEEADDSQGLRQRRGATAAT</sequence>
<dbReference type="PANTHER" id="PTHR22166">
    <property type="entry name" value="ENDOPLASMIC RETICULUM JUNCTION FORMATION PROTEIN LUNAPARK"/>
    <property type="match status" value="1"/>
</dbReference>
<name>A0ABY8TJL8_TETOB</name>
<evidence type="ECO:0000256" key="1">
    <source>
        <dbReference type="SAM" id="MobiDB-lite"/>
    </source>
</evidence>
<reference evidence="3 4" key="1">
    <citation type="submission" date="2023-05" db="EMBL/GenBank/DDBJ databases">
        <title>A 100% complete, gapless, phased diploid assembly of the Scenedesmus obliquus UTEX 3031 genome.</title>
        <authorList>
            <person name="Biondi T.C."/>
            <person name="Hanschen E.R."/>
            <person name="Kwon T."/>
            <person name="Eng W."/>
            <person name="Kruse C.P.S."/>
            <person name="Koehler S.I."/>
            <person name="Kunde Y."/>
            <person name="Gleasner C.D."/>
            <person name="You Mak K.T."/>
            <person name="Polle J."/>
            <person name="Hovde B.T."/>
            <person name="Starkenburg S.R."/>
        </authorList>
    </citation>
    <scope>NUCLEOTIDE SEQUENCE [LARGE SCALE GENOMIC DNA]</scope>
    <source>
        <strain evidence="3 4">DOE0152z</strain>
    </source>
</reference>
<feature type="region of interest" description="Disordered" evidence="1">
    <location>
        <begin position="328"/>
        <end position="445"/>
    </location>
</feature>
<protein>
    <submittedName>
        <fullName evidence="3">Uncharacterized protein</fullName>
    </submittedName>
</protein>
<keyword evidence="4" id="KW-1185">Reference proteome</keyword>
<proteinExistence type="predicted"/>
<dbReference type="Proteomes" id="UP001244341">
    <property type="component" value="Chromosome 1b"/>
</dbReference>
<organism evidence="3 4">
    <name type="scientific">Tetradesmus obliquus</name>
    <name type="common">Green alga</name>
    <name type="synonym">Acutodesmus obliquus</name>
    <dbReference type="NCBI Taxonomy" id="3088"/>
    <lineage>
        <taxon>Eukaryota</taxon>
        <taxon>Viridiplantae</taxon>
        <taxon>Chlorophyta</taxon>
        <taxon>core chlorophytes</taxon>
        <taxon>Chlorophyceae</taxon>
        <taxon>CS clade</taxon>
        <taxon>Sphaeropleales</taxon>
        <taxon>Scenedesmaceae</taxon>
        <taxon>Tetradesmus</taxon>
    </lineage>
</organism>
<dbReference type="PANTHER" id="PTHR22166:SF12">
    <property type="entry name" value="ENDOPLASMIC RETICULUM JUNCTION FORMATION PROTEIN LUNAPARK"/>
    <property type="match status" value="1"/>
</dbReference>
<dbReference type="InterPro" id="IPR040115">
    <property type="entry name" value="Lnp"/>
</dbReference>
<accession>A0ABY8TJL8</accession>
<dbReference type="EMBL" id="CP126208">
    <property type="protein sequence ID" value="WIA09311.1"/>
    <property type="molecule type" value="Genomic_DNA"/>
</dbReference>
<feature type="compositionally biased region" description="Low complexity" evidence="1">
    <location>
        <begin position="328"/>
        <end position="343"/>
    </location>
</feature>
<evidence type="ECO:0000313" key="4">
    <source>
        <dbReference type="Proteomes" id="UP001244341"/>
    </source>
</evidence>